<dbReference type="RefSeq" id="WP_120042541.1">
    <property type="nucleotide sequence ID" value="NZ_QZFU01000023.1"/>
</dbReference>
<sequence length="251" mass="27288">MSTTIGAGTWLRVLREVATPRDQLVCFPPAGASVHAYRDLARRFGPGIAVAAVQYPGRQDRLGEQPVPDIAILAEHVAGEILSQGSVERLALFGHSMGATVAFETARRLERAGQSVTRLFVSGRIAPPVHHTGRLHLGSDAALIGDLERLANDPATVSILRDEPSLAELVLPAVRADYQAVETYVYQEGSPLRCPISALVSTEDPTVTEAQTRDWSEHTAAEFDLRTFPGRHFYLEEKGRAVADFVTRQLG</sequence>
<dbReference type="EMBL" id="QZFU01000023">
    <property type="protein sequence ID" value="RJO73464.1"/>
    <property type="molecule type" value="Genomic_DNA"/>
</dbReference>
<evidence type="ECO:0000256" key="4">
    <source>
        <dbReference type="ARBA" id="ARBA00024293"/>
    </source>
</evidence>
<evidence type="ECO:0000313" key="7">
    <source>
        <dbReference type="Proteomes" id="UP000266677"/>
    </source>
</evidence>
<evidence type="ECO:0000256" key="3">
    <source>
        <dbReference type="ARBA" id="ARBA00022801"/>
    </source>
</evidence>
<organism evidence="6 7">
    <name type="scientific">Nocardia panacis</name>
    <dbReference type="NCBI Taxonomy" id="2340916"/>
    <lineage>
        <taxon>Bacteria</taxon>
        <taxon>Bacillati</taxon>
        <taxon>Actinomycetota</taxon>
        <taxon>Actinomycetes</taxon>
        <taxon>Mycobacteriales</taxon>
        <taxon>Nocardiaceae</taxon>
        <taxon>Nocardia</taxon>
    </lineage>
</organism>
<evidence type="ECO:0000256" key="1">
    <source>
        <dbReference type="ARBA" id="ARBA00007169"/>
    </source>
</evidence>
<evidence type="ECO:0000259" key="5">
    <source>
        <dbReference type="SMART" id="SM00824"/>
    </source>
</evidence>
<evidence type="ECO:0000313" key="6">
    <source>
        <dbReference type="EMBL" id="RJO73464.1"/>
    </source>
</evidence>
<dbReference type="AlphaFoldDB" id="A0A3A4KUB4"/>
<comment type="caution">
    <text evidence="6">The sequence shown here is derived from an EMBL/GenBank/DDBJ whole genome shotgun (WGS) entry which is preliminary data.</text>
</comment>
<dbReference type="PANTHER" id="PTHR11487:SF0">
    <property type="entry name" value="S-ACYL FATTY ACID SYNTHASE THIOESTERASE, MEDIUM CHAIN"/>
    <property type="match status" value="1"/>
</dbReference>
<protein>
    <recommendedName>
        <fullName evidence="2">Thioesterase TesA</fullName>
    </recommendedName>
</protein>
<dbReference type="Pfam" id="PF00975">
    <property type="entry name" value="Thioesterase"/>
    <property type="match status" value="1"/>
</dbReference>
<dbReference type="InterPro" id="IPR001031">
    <property type="entry name" value="Thioesterase"/>
</dbReference>
<dbReference type="Proteomes" id="UP000266677">
    <property type="component" value="Unassembled WGS sequence"/>
</dbReference>
<name>A0A3A4KUB4_9NOCA</name>
<dbReference type="InterPro" id="IPR029058">
    <property type="entry name" value="AB_hydrolase_fold"/>
</dbReference>
<gene>
    <name evidence="6" type="ORF">D5S18_19785</name>
</gene>
<proteinExistence type="inferred from homology"/>
<comment type="similarity">
    <text evidence="1">Belongs to the thioesterase family.</text>
</comment>
<dbReference type="GO" id="GO:0016787">
    <property type="term" value="F:hydrolase activity"/>
    <property type="evidence" value="ECO:0007669"/>
    <property type="project" value="UniProtKB-KW"/>
</dbReference>
<dbReference type="SUPFAM" id="SSF53474">
    <property type="entry name" value="alpha/beta-Hydrolases"/>
    <property type="match status" value="1"/>
</dbReference>
<dbReference type="OrthoDB" id="8480037at2"/>
<reference evidence="6 7" key="1">
    <citation type="submission" date="2018-09" db="EMBL/GenBank/DDBJ databases">
        <title>YIM PH21274 draft genome.</title>
        <authorList>
            <person name="Miao C."/>
        </authorList>
    </citation>
    <scope>NUCLEOTIDE SEQUENCE [LARGE SCALE GENOMIC DNA]</scope>
    <source>
        <strain evidence="6 7">YIM PH 21724</strain>
    </source>
</reference>
<evidence type="ECO:0000256" key="2">
    <source>
        <dbReference type="ARBA" id="ARBA00015007"/>
    </source>
</evidence>
<dbReference type="GO" id="GO:0008610">
    <property type="term" value="P:lipid biosynthetic process"/>
    <property type="evidence" value="ECO:0007669"/>
    <property type="project" value="TreeGrafter"/>
</dbReference>
<accession>A0A3A4KUB4</accession>
<dbReference type="PANTHER" id="PTHR11487">
    <property type="entry name" value="THIOESTERASE"/>
    <property type="match status" value="1"/>
</dbReference>
<comment type="catalytic activity">
    <reaction evidence="4">
        <text>a fatty acyl-CoA + H2O = a fatty acid + CoA + H(+)</text>
        <dbReference type="Rhea" id="RHEA:16781"/>
        <dbReference type="ChEBI" id="CHEBI:15377"/>
        <dbReference type="ChEBI" id="CHEBI:15378"/>
        <dbReference type="ChEBI" id="CHEBI:28868"/>
        <dbReference type="ChEBI" id="CHEBI:57287"/>
        <dbReference type="ChEBI" id="CHEBI:77636"/>
    </reaction>
</comment>
<keyword evidence="7" id="KW-1185">Reference proteome</keyword>
<keyword evidence="3" id="KW-0378">Hydrolase</keyword>
<dbReference type="SMART" id="SM00824">
    <property type="entry name" value="PKS_TE"/>
    <property type="match status" value="1"/>
</dbReference>
<feature type="domain" description="Thioesterase TesA-like" evidence="5">
    <location>
        <begin position="25"/>
        <end position="250"/>
    </location>
</feature>
<dbReference type="InterPro" id="IPR020802">
    <property type="entry name" value="TesA-like"/>
</dbReference>
<dbReference type="InterPro" id="IPR012223">
    <property type="entry name" value="TEII"/>
</dbReference>
<dbReference type="Gene3D" id="3.40.50.1820">
    <property type="entry name" value="alpha/beta hydrolase"/>
    <property type="match status" value="1"/>
</dbReference>